<sequence>MQIAAFQKQELDFLRGTLDGLLSVSGKAGQPAFEEIRDQLDAWAAKVAVIGQVKAGKSTFLNAFLNETELLPSDVNPWTSVVTNMRINLPNDPASGASFQFYDEAAWNEILNGTTEIRTLAEQLLPGFDTALLRRQTEAMRDRARRRLGAQYETLLGTSHNYEVATPHLLQRYVCAGSASDLEHHKSAPGRYASITRSADLYLRLPEFQVPVVVTDTPGVNDPFLVRDEFTCRSLDRSDIFIVVLSAHQPLTEVDIALLKILAQQDTKDVLIFINRIDELDEYDTDVPLVISDVAQRLRAAIPDVEFTIQAGSAYFAVLALRDDDEAALIRDALDDGQLADYLRSRFGHVPADQRARFLLASGMGEIKRALSTIIDHGTGCRQLKQLLEDMRAEIAGQLFAARRERESVQLQVERASAAEAQAQLESDLTALTELGTGLERLQDSAALEIDEVVNKAWTALETSLNSEVGQFIHQQNDRLSDMVRYDRGESDALDIDLLPLQQRMDEIIRSQFDRARTATDRLLATCLDATLEQIRARFDDLDEGITLDQLPFDSFASTLTLSKRKLNIGLVKQRSWRFWRGREIDAESTLSAIRSLIALEIRPAIGKILKAFNEAQTERADAGKARLRVALRAVEAATAARKQRLNQAQLESGRDPARAAQQAHRMQSELEVLERRLQHLATHDSNLARASLAHAA</sequence>
<keyword evidence="3" id="KW-0378">Hydrolase</keyword>
<feature type="domain" description="Dynamin N-terminal" evidence="6">
    <location>
        <begin position="47"/>
        <end position="275"/>
    </location>
</feature>
<dbReference type="SUPFAM" id="SSF52540">
    <property type="entry name" value="P-loop containing nucleoside triphosphate hydrolases"/>
    <property type="match status" value="1"/>
</dbReference>
<dbReference type="Proteomes" id="UP000231553">
    <property type="component" value="Unassembled WGS sequence"/>
</dbReference>
<evidence type="ECO:0000256" key="2">
    <source>
        <dbReference type="ARBA" id="ARBA00022741"/>
    </source>
</evidence>
<evidence type="ECO:0000256" key="3">
    <source>
        <dbReference type="ARBA" id="ARBA00022801"/>
    </source>
</evidence>
<dbReference type="RefSeq" id="WP_100163131.1">
    <property type="nucleotide sequence ID" value="NZ_PGTB01000059.1"/>
</dbReference>
<keyword evidence="4" id="KW-0342">GTP-binding</keyword>
<dbReference type="AlphaFoldDB" id="A0A2M8IZW0"/>
<dbReference type="OrthoDB" id="7927795at2"/>
<dbReference type="GO" id="GO:0003924">
    <property type="term" value="F:GTPase activity"/>
    <property type="evidence" value="ECO:0007669"/>
    <property type="project" value="InterPro"/>
</dbReference>
<comment type="caution">
    <text evidence="7">The sequence shown here is derived from an EMBL/GenBank/DDBJ whole genome shotgun (WGS) entry which is preliminary data.</text>
</comment>
<evidence type="ECO:0000313" key="7">
    <source>
        <dbReference type="EMBL" id="PJE36057.1"/>
    </source>
</evidence>
<dbReference type="PANTHER" id="PTHR10465:SF0">
    <property type="entry name" value="SARCALUMENIN"/>
    <property type="match status" value="1"/>
</dbReference>
<dbReference type="InterPro" id="IPR027417">
    <property type="entry name" value="P-loop_NTPase"/>
</dbReference>
<proteinExistence type="predicted"/>
<evidence type="ECO:0000256" key="5">
    <source>
        <dbReference type="ARBA" id="ARBA00023136"/>
    </source>
</evidence>
<dbReference type="GO" id="GO:0008053">
    <property type="term" value="P:mitochondrial fusion"/>
    <property type="evidence" value="ECO:0007669"/>
    <property type="project" value="TreeGrafter"/>
</dbReference>
<dbReference type="EMBL" id="PGTB01000059">
    <property type="protein sequence ID" value="PJE36057.1"/>
    <property type="molecule type" value="Genomic_DNA"/>
</dbReference>
<reference evidence="7 8" key="1">
    <citation type="journal article" date="2018" name="Int. J. Syst. Evol. Microbiol.">
        <title>Pseudooceanicola lipolyticus sp. nov., a marine alphaproteobacterium, reclassification of Oceanicola flagellatus as Pseudooceanicola flagellatus comb. nov. and emended description of the genus Pseudooceanicola.</title>
        <authorList>
            <person name="Huang M.-M."/>
            <person name="Guo L.-L."/>
            <person name="Wu Y.-H."/>
            <person name="Lai Q.-L."/>
            <person name="Shao Z.-Z."/>
            <person name="Wang C.-S."/>
            <person name="Wu M."/>
            <person name="Xu X.-W."/>
        </authorList>
    </citation>
    <scope>NUCLEOTIDE SEQUENCE [LARGE SCALE GENOMIC DNA]</scope>
    <source>
        <strain evidence="7 8">157</strain>
    </source>
</reference>
<evidence type="ECO:0000256" key="1">
    <source>
        <dbReference type="ARBA" id="ARBA00004370"/>
    </source>
</evidence>
<keyword evidence="2" id="KW-0547">Nucleotide-binding</keyword>
<gene>
    <name evidence="7" type="ORF">CVM52_14070</name>
</gene>
<keyword evidence="5" id="KW-0472">Membrane</keyword>
<comment type="subcellular location">
    <subcellularLocation>
        <location evidence="1">Membrane</location>
    </subcellularLocation>
</comment>
<accession>A0A2M8IZW0</accession>
<evidence type="ECO:0000256" key="4">
    <source>
        <dbReference type="ARBA" id="ARBA00023134"/>
    </source>
</evidence>
<evidence type="ECO:0000313" key="8">
    <source>
        <dbReference type="Proteomes" id="UP000231553"/>
    </source>
</evidence>
<dbReference type="GO" id="GO:0016020">
    <property type="term" value="C:membrane"/>
    <property type="evidence" value="ECO:0007669"/>
    <property type="project" value="UniProtKB-SubCell"/>
</dbReference>
<organism evidence="7 8">
    <name type="scientific">Pseudooceanicola lipolyticus</name>
    <dbReference type="NCBI Taxonomy" id="2029104"/>
    <lineage>
        <taxon>Bacteria</taxon>
        <taxon>Pseudomonadati</taxon>
        <taxon>Pseudomonadota</taxon>
        <taxon>Alphaproteobacteria</taxon>
        <taxon>Rhodobacterales</taxon>
        <taxon>Paracoccaceae</taxon>
        <taxon>Pseudooceanicola</taxon>
    </lineage>
</organism>
<keyword evidence="8" id="KW-1185">Reference proteome</keyword>
<dbReference type="Gene3D" id="3.40.50.300">
    <property type="entry name" value="P-loop containing nucleotide triphosphate hydrolases"/>
    <property type="match status" value="1"/>
</dbReference>
<evidence type="ECO:0000259" key="6">
    <source>
        <dbReference type="Pfam" id="PF00350"/>
    </source>
</evidence>
<name>A0A2M8IZW0_9RHOB</name>
<dbReference type="Pfam" id="PF00350">
    <property type="entry name" value="Dynamin_N"/>
    <property type="match status" value="1"/>
</dbReference>
<protein>
    <recommendedName>
        <fullName evidence="6">Dynamin N-terminal domain-containing protein</fullName>
    </recommendedName>
</protein>
<dbReference type="GO" id="GO:0005525">
    <property type="term" value="F:GTP binding"/>
    <property type="evidence" value="ECO:0007669"/>
    <property type="project" value="UniProtKB-KW"/>
</dbReference>
<dbReference type="InterPro" id="IPR045063">
    <property type="entry name" value="Dynamin_N"/>
</dbReference>
<dbReference type="InterPro" id="IPR027094">
    <property type="entry name" value="Mitofusin_fam"/>
</dbReference>
<dbReference type="PANTHER" id="PTHR10465">
    <property type="entry name" value="TRANSMEMBRANE GTPASE FZO1"/>
    <property type="match status" value="1"/>
</dbReference>